<dbReference type="InterPro" id="IPR003593">
    <property type="entry name" value="AAA+_ATPase"/>
</dbReference>
<dbReference type="Proteomes" id="UP001201873">
    <property type="component" value="Unassembled WGS sequence"/>
</dbReference>
<feature type="transmembrane region" description="Helical" evidence="8">
    <location>
        <begin position="282"/>
        <end position="307"/>
    </location>
</feature>
<reference evidence="11 12" key="1">
    <citation type="submission" date="2022-04" db="EMBL/GenBank/DDBJ databases">
        <title>Genome diversity in the genus Frankia.</title>
        <authorList>
            <person name="Carlos-Shanley C."/>
            <person name="Hahn D."/>
        </authorList>
    </citation>
    <scope>NUCLEOTIDE SEQUENCE [LARGE SCALE GENOMIC DNA]</scope>
    <source>
        <strain evidence="11 12">Ag45/Mut15</strain>
    </source>
</reference>
<gene>
    <name evidence="11" type="ORF">MXD59_05890</name>
</gene>
<dbReference type="Pfam" id="PF00664">
    <property type="entry name" value="ABC_membrane"/>
    <property type="match status" value="1"/>
</dbReference>
<dbReference type="InterPro" id="IPR036640">
    <property type="entry name" value="ABC1_TM_sf"/>
</dbReference>
<feature type="domain" description="ABC transmembrane type-1" evidence="10">
    <location>
        <begin position="61"/>
        <end position="345"/>
    </location>
</feature>
<evidence type="ECO:0000313" key="11">
    <source>
        <dbReference type="EMBL" id="MCK9875315.1"/>
    </source>
</evidence>
<evidence type="ECO:0000256" key="2">
    <source>
        <dbReference type="ARBA" id="ARBA00022692"/>
    </source>
</evidence>
<evidence type="ECO:0000256" key="4">
    <source>
        <dbReference type="ARBA" id="ARBA00022840"/>
    </source>
</evidence>
<dbReference type="Pfam" id="PF00005">
    <property type="entry name" value="ABC_tran"/>
    <property type="match status" value="1"/>
</dbReference>
<evidence type="ECO:0000256" key="1">
    <source>
        <dbReference type="ARBA" id="ARBA00004651"/>
    </source>
</evidence>
<feature type="region of interest" description="Disordered" evidence="7">
    <location>
        <begin position="1"/>
        <end position="38"/>
    </location>
</feature>
<protein>
    <submittedName>
        <fullName evidence="11">ABC transporter ATP-binding protein/permease</fullName>
    </submittedName>
</protein>
<dbReference type="InterPro" id="IPR039421">
    <property type="entry name" value="Type_1_exporter"/>
</dbReference>
<keyword evidence="6 8" id="KW-0472">Membrane</keyword>
<accession>A0ABT0JUU8</accession>
<evidence type="ECO:0000256" key="7">
    <source>
        <dbReference type="SAM" id="MobiDB-lite"/>
    </source>
</evidence>
<dbReference type="CDD" id="cd07346">
    <property type="entry name" value="ABC_6TM_exporters"/>
    <property type="match status" value="1"/>
</dbReference>
<dbReference type="InterPro" id="IPR027417">
    <property type="entry name" value="P-loop_NTPase"/>
</dbReference>
<evidence type="ECO:0000313" key="12">
    <source>
        <dbReference type="Proteomes" id="UP001201873"/>
    </source>
</evidence>
<dbReference type="SMART" id="SM00382">
    <property type="entry name" value="AAA"/>
    <property type="match status" value="1"/>
</dbReference>
<evidence type="ECO:0000256" key="8">
    <source>
        <dbReference type="SAM" id="Phobius"/>
    </source>
</evidence>
<dbReference type="RefSeq" id="WP_248823763.1">
    <property type="nucleotide sequence ID" value="NZ_JALKFT010000004.1"/>
</dbReference>
<feature type="transmembrane region" description="Helical" evidence="8">
    <location>
        <begin position="200"/>
        <end position="217"/>
    </location>
</feature>
<dbReference type="PROSITE" id="PS50929">
    <property type="entry name" value="ABC_TM1F"/>
    <property type="match status" value="1"/>
</dbReference>
<dbReference type="InterPro" id="IPR011527">
    <property type="entry name" value="ABC1_TM_dom"/>
</dbReference>
<dbReference type="GO" id="GO:0005524">
    <property type="term" value="F:ATP binding"/>
    <property type="evidence" value="ECO:0007669"/>
    <property type="project" value="UniProtKB-KW"/>
</dbReference>
<feature type="transmembrane region" description="Helical" evidence="8">
    <location>
        <begin position="97"/>
        <end position="118"/>
    </location>
</feature>
<keyword evidence="5 8" id="KW-1133">Transmembrane helix</keyword>
<dbReference type="EMBL" id="JALKFT010000004">
    <property type="protein sequence ID" value="MCK9875315.1"/>
    <property type="molecule type" value="Genomic_DNA"/>
</dbReference>
<feature type="compositionally biased region" description="Pro residues" evidence="7">
    <location>
        <begin position="16"/>
        <end position="33"/>
    </location>
</feature>
<dbReference type="Gene3D" id="3.40.50.300">
    <property type="entry name" value="P-loop containing nucleotide triphosphate hydrolases"/>
    <property type="match status" value="1"/>
</dbReference>
<keyword evidence="3" id="KW-0547">Nucleotide-binding</keyword>
<keyword evidence="2 8" id="KW-0812">Transmembrane</keyword>
<dbReference type="PANTHER" id="PTHR24221">
    <property type="entry name" value="ATP-BINDING CASSETTE SUB-FAMILY B"/>
    <property type="match status" value="1"/>
</dbReference>
<keyword evidence="12" id="KW-1185">Reference proteome</keyword>
<feature type="transmembrane region" description="Helical" evidence="8">
    <location>
        <begin position="56"/>
        <end position="77"/>
    </location>
</feature>
<comment type="caution">
    <text evidence="11">The sequence shown here is derived from an EMBL/GenBank/DDBJ whole genome shotgun (WGS) entry which is preliminary data.</text>
</comment>
<evidence type="ECO:0000256" key="3">
    <source>
        <dbReference type="ARBA" id="ARBA00022741"/>
    </source>
</evidence>
<feature type="domain" description="ABC transporter" evidence="9">
    <location>
        <begin position="412"/>
        <end position="646"/>
    </location>
</feature>
<evidence type="ECO:0000256" key="6">
    <source>
        <dbReference type="ARBA" id="ARBA00023136"/>
    </source>
</evidence>
<feature type="transmembrane region" description="Helical" evidence="8">
    <location>
        <begin position="173"/>
        <end position="194"/>
    </location>
</feature>
<dbReference type="InterPro" id="IPR003439">
    <property type="entry name" value="ABC_transporter-like_ATP-bd"/>
</dbReference>
<sequence length="694" mass="73331">MTTPARSIPAQTPPERLSPPNPNPSPGPSPEPGPGSARADLLTTTLRRLRGLAPELTRGLLGTLVLALVATAGKIAIPVTVQQILDRGLADDQVDLTVIGVAVGVAAVVILTTALANYRMNRRLYRLSETTLATLRVRAFRHIHDLSVLSQSAQRRGSLTSRVTSDIDQMSQFLQFGGVMLLVSTGQMLIATVLMVVYSWQLTLLVHGFYLPLFLITRRTQRRLAGRYAQVRERIGELLGAVAEAVVGASVVRAYGVQERTAQRIDTSIDRHRGAQSAAQKMIAGVFSLSELVAALATAAAVIVGVLLGVDGALSTGRLVAFLFLMTLFIMPIQSMTEILNDAANALAGLRRVLDVLDLPTDVRDPALTDGSVPHPAGAPHPAEATIMIPAGSPPPSARPGGRELPAGPLGVRFTGVGFAYPDGPPVLRDIDLEIAAGSRIAVVGETGSGKTTLVKLLTRLMDPSSGEVLIGGVPLAQVRFASLRRRVLLVPQEGFLFDLTIADNVRYGRPGADDAAVHAAFEALGLGDWLATHPEGLATRVGESGSRLSAGERQLVALARARLADPDLLVLDEATSAVDPETEVRLAQALAELMRERTSVTIAHRLSTAETADEVLVVDAGRIAQRGRHRDLVAVPGIYQRLHQSWVAGVGSTGPAPARPHPPAPASTAPDEPRPAFLAPRTPAPRPGRGGAE</sequence>
<dbReference type="SUPFAM" id="SSF52540">
    <property type="entry name" value="P-loop containing nucleoside triphosphate hydrolases"/>
    <property type="match status" value="1"/>
</dbReference>
<feature type="region of interest" description="Disordered" evidence="7">
    <location>
        <begin position="651"/>
        <end position="694"/>
    </location>
</feature>
<evidence type="ECO:0000259" key="9">
    <source>
        <dbReference type="PROSITE" id="PS50893"/>
    </source>
</evidence>
<proteinExistence type="predicted"/>
<name>A0ABT0JUU8_9ACTN</name>
<keyword evidence="4 11" id="KW-0067">ATP-binding</keyword>
<dbReference type="Gene3D" id="1.20.1560.10">
    <property type="entry name" value="ABC transporter type 1, transmembrane domain"/>
    <property type="match status" value="1"/>
</dbReference>
<dbReference type="PROSITE" id="PS50893">
    <property type="entry name" value="ABC_TRANSPORTER_2"/>
    <property type="match status" value="1"/>
</dbReference>
<dbReference type="SUPFAM" id="SSF90123">
    <property type="entry name" value="ABC transporter transmembrane region"/>
    <property type="match status" value="1"/>
</dbReference>
<comment type="subcellular location">
    <subcellularLocation>
        <location evidence="1">Cell membrane</location>
        <topology evidence="1">Multi-pass membrane protein</topology>
    </subcellularLocation>
</comment>
<organism evidence="11 12">
    <name type="scientific">Frankia umida</name>
    <dbReference type="NCBI Taxonomy" id="573489"/>
    <lineage>
        <taxon>Bacteria</taxon>
        <taxon>Bacillati</taxon>
        <taxon>Actinomycetota</taxon>
        <taxon>Actinomycetes</taxon>
        <taxon>Frankiales</taxon>
        <taxon>Frankiaceae</taxon>
        <taxon>Frankia</taxon>
    </lineage>
</organism>
<evidence type="ECO:0000256" key="5">
    <source>
        <dbReference type="ARBA" id="ARBA00022989"/>
    </source>
</evidence>
<dbReference type="PANTHER" id="PTHR24221:SF654">
    <property type="entry name" value="ATP-BINDING CASSETTE SUB-FAMILY B MEMBER 6"/>
    <property type="match status" value="1"/>
</dbReference>
<feature type="transmembrane region" description="Helical" evidence="8">
    <location>
        <begin position="313"/>
        <end position="331"/>
    </location>
</feature>
<evidence type="ECO:0000259" key="10">
    <source>
        <dbReference type="PROSITE" id="PS50929"/>
    </source>
</evidence>